<feature type="domain" description="MmgE/PrpD C-terminal" evidence="3">
    <location>
        <begin position="275"/>
        <end position="423"/>
    </location>
</feature>
<dbReference type="Gene3D" id="3.30.1330.120">
    <property type="entry name" value="2-methylcitrate dehydratase PrpD"/>
    <property type="match status" value="1"/>
</dbReference>
<evidence type="ECO:0000313" key="5">
    <source>
        <dbReference type="Proteomes" id="UP000287519"/>
    </source>
</evidence>
<dbReference type="Proteomes" id="UP000287519">
    <property type="component" value="Unassembled WGS sequence"/>
</dbReference>
<evidence type="ECO:0000259" key="2">
    <source>
        <dbReference type="Pfam" id="PF03972"/>
    </source>
</evidence>
<evidence type="ECO:0000259" key="3">
    <source>
        <dbReference type="Pfam" id="PF19305"/>
    </source>
</evidence>
<dbReference type="RefSeq" id="WP_192581822.1">
    <property type="nucleotide sequence ID" value="NZ_BHYM01000023.1"/>
</dbReference>
<dbReference type="InterPro" id="IPR042183">
    <property type="entry name" value="MmgE/PrpD_sf_1"/>
</dbReference>
<evidence type="ECO:0000256" key="1">
    <source>
        <dbReference type="ARBA" id="ARBA00006174"/>
    </source>
</evidence>
<protein>
    <submittedName>
        <fullName evidence="4">MmgE/PrpD family protein</fullName>
    </submittedName>
</protein>
<comment type="caution">
    <text evidence="4">The sequence shown here is derived from an EMBL/GenBank/DDBJ whole genome shotgun (WGS) entry which is preliminary data.</text>
</comment>
<dbReference type="GO" id="GO:0016829">
    <property type="term" value="F:lyase activity"/>
    <property type="evidence" value="ECO:0007669"/>
    <property type="project" value="InterPro"/>
</dbReference>
<dbReference type="PANTHER" id="PTHR16943:SF8">
    <property type="entry name" value="2-METHYLCITRATE DEHYDRATASE"/>
    <property type="match status" value="1"/>
</dbReference>
<reference evidence="4 5" key="1">
    <citation type="submission" date="2018-11" db="EMBL/GenBank/DDBJ databases">
        <title>Microbial catabolism of amino acid.</title>
        <authorList>
            <person name="Hibi M."/>
            <person name="Ogawa J."/>
        </authorList>
    </citation>
    <scope>NUCLEOTIDE SEQUENCE [LARGE SCALE GENOMIC DNA]</scope>
    <source>
        <strain evidence="4 5">C31-06</strain>
    </source>
</reference>
<dbReference type="Pfam" id="PF19305">
    <property type="entry name" value="MmgE_PrpD_C"/>
    <property type="match status" value="1"/>
</dbReference>
<dbReference type="EMBL" id="BHYM01000023">
    <property type="protein sequence ID" value="GCE39027.1"/>
    <property type="molecule type" value="Genomic_DNA"/>
</dbReference>
<dbReference type="InterPro" id="IPR045337">
    <property type="entry name" value="MmgE_PrpD_C"/>
</dbReference>
<dbReference type="InterPro" id="IPR036148">
    <property type="entry name" value="MmgE/PrpD_sf"/>
</dbReference>
<dbReference type="InterPro" id="IPR042188">
    <property type="entry name" value="MmgE/PrpD_sf_2"/>
</dbReference>
<dbReference type="Pfam" id="PF03972">
    <property type="entry name" value="MmgE_PrpD_N"/>
    <property type="match status" value="1"/>
</dbReference>
<name>A0A402C667_RHOWR</name>
<dbReference type="Gene3D" id="1.10.4100.10">
    <property type="entry name" value="2-methylcitrate dehydratase PrpD"/>
    <property type="match status" value="1"/>
</dbReference>
<dbReference type="AlphaFoldDB" id="A0A402C667"/>
<feature type="domain" description="MmgE/PrpD N-terminal" evidence="2">
    <location>
        <begin position="11"/>
        <end position="246"/>
    </location>
</feature>
<proteinExistence type="inferred from homology"/>
<accession>A0A402C667</accession>
<dbReference type="SUPFAM" id="SSF103378">
    <property type="entry name" value="2-methylcitrate dehydratase PrpD"/>
    <property type="match status" value="1"/>
</dbReference>
<keyword evidence="5" id="KW-1185">Reference proteome</keyword>
<gene>
    <name evidence="4" type="ORF">Rhow_002551</name>
</gene>
<organism evidence="4 5">
    <name type="scientific">Rhodococcus wratislaviensis</name>
    <name type="common">Tsukamurella wratislaviensis</name>
    <dbReference type="NCBI Taxonomy" id="44752"/>
    <lineage>
        <taxon>Bacteria</taxon>
        <taxon>Bacillati</taxon>
        <taxon>Actinomycetota</taxon>
        <taxon>Actinomycetes</taxon>
        <taxon>Mycobacteriales</taxon>
        <taxon>Nocardiaceae</taxon>
        <taxon>Rhodococcus</taxon>
    </lineage>
</organism>
<dbReference type="InterPro" id="IPR005656">
    <property type="entry name" value="MmgE_PrpD"/>
</dbReference>
<dbReference type="PANTHER" id="PTHR16943">
    <property type="entry name" value="2-METHYLCITRATE DEHYDRATASE-RELATED"/>
    <property type="match status" value="1"/>
</dbReference>
<sequence length="449" mass="46476">MTTASRVGQTRELAEFVSALTLSEIPELAADRARTAIADVIGVALAGRRHHIGVTMLEYVNDQGAREVSGILGGGRTTPELAGLANGTFAHAMDFDDSNHPLYGHPSCHLVPAILAVGEERGASFGDALTAYIAGFEVDAALAGAMNMAHYETGFHSTGTIGTVGAAAAAARTMGLDGEMTQRALGIAASRAAGLRANTGTMTKPLHAGAAAMGGIQAVRLAARGWDADPAALEADLGFCSVFMGRAAGTPVEFAAQLGRTWSLLDPVGLAIKPYPSCGASHPAVHAALAIHAELGDDEVRQVRVGVSALAPKLLVHNTPVTGNEARFSAQYTVAAALVRGHLELSDFTSDAVTDPAVRAMMQRTAVVVDERHRDGTEFPATVEVHTASGRRIERTVEIARGKNADPMSDAELEAKFIACAGPAKTALWAGIRKAALDVPVAEIVASTV</sequence>
<comment type="similarity">
    <text evidence="1">Belongs to the PrpD family.</text>
</comment>
<evidence type="ECO:0000313" key="4">
    <source>
        <dbReference type="EMBL" id="GCE39027.1"/>
    </source>
</evidence>
<dbReference type="InterPro" id="IPR045336">
    <property type="entry name" value="MmgE_PrpD_N"/>
</dbReference>